<evidence type="ECO:0000256" key="4">
    <source>
        <dbReference type="ARBA" id="ARBA00022729"/>
    </source>
</evidence>
<evidence type="ECO:0000259" key="8">
    <source>
        <dbReference type="Pfam" id="PF02608"/>
    </source>
</evidence>
<evidence type="ECO:0000313" key="10">
    <source>
        <dbReference type="Proteomes" id="UP001218246"/>
    </source>
</evidence>
<evidence type="ECO:0000256" key="1">
    <source>
        <dbReference type="ARBA" id="ARBA00004193"/>
    </source>
</evidence>
<dbReference type="InterPro" id="IPR003760">
    <property type="entry name" value="PnrA-like"/>
</dbReference>
<dbReference type="InterPro" id="IPR028082">
    <property type="entry name" value="Peripla_BP_I"/>
</dbReference>
<dbReference type="PROSITE" id="PS51257">
    <property type="entry name" value="PROKAR_LIPOPROTEIN"/>
    <property type="match status" value="1"/>
</dbReference>
<accession>A0ABT6H2G0</accession>
<comment type="caution">
    <text evidence="9">The sequence shown here is derived from an EMBL/GenBank/DDBJ whole genome shotgun (WGS) entry which is preliminary data.</text>
</comment>
<reference evidence="9 10" key="1">
    <citation type="submission" date="2023-04" db="EMBL/GenBank/DDBJ databases">
        <title>Ectobacillus antri isolated from activated sludge.</title>
        <authorList>
            <person name="Yan P."/>
            <person name="Liu X."/>
        </authorList>
    </citation>
    <scope>NUCLEOTIDE SEQUENCE [LARGE SCALE GENOMIC DNA]</scope>
    <source>
        <strain evidence="9 10">C18H</strain>
    </source>
</reference>
<dbReference type="Gene3D" id="3.40.50.2300">
    <property type="match status" value="2"/>
</dbReference>
<protein>
    <submittedName>
        <fullName evidence="9">BMP family ABC transporter substrate-binding protein</fullName>
    </submittedName>
</protein>
<evidence type="ECO:0000256" key="6">
    <source>
        <dbReference type="ARBA" id="ARBA00023288"/>
    </source>
</evidence>
<sequence>MKKKAGLLLSLTLAASTVLGACGTDKAEEKGGDKKASNFKVGMVTDTGGVNDKSFNQSAWEGLTKFGKENGLKENEGYRYLQSEKESDYLNNLNKFSEAKFNLTFGIGFLMADAIGKAADQAKDSQFAIVDMVVDKPNVTSIVFKENEGSFLVGAVAAMTTKSNKIGFIGGVESDLIKKFQYGFIAGAKAVNPNIEVVSQYAGDFNNIAKGTQLASTMYGQGVDVIYHAAGGTGNGVFTEAKNRKKKGEKVWVIGVDRDQHQEGMPENVTLTSMVKRVDVAVEEVAKEAKEGTLKGGAIKEFGLKDKGIDIAETTENVSKEALAKVEEFKKQILEGNLKVPATEAEYKTYEASLKK</sequence>
<evidence type="ECO:0000256" key="3">
    <source>
        <dbReference type="ARBA" id="ARBA00022475"/>
    </source>
</evidence>
<feature type="signal peptide" evidence="7">
    <location>
        <begin position="1"/>
        <end position="20"/>
    </location>
</feature>
<dbReference type="InterPro" id="IPR050957">
    <property type="entry name" value="BMP_lipoprotein"/>
</dbReference>
<comment type="similarity">
    <text evidence="2">Belongs to the BMP lipoprotein family.</text>
</comment>
<evidence type="ECO:0000313" key="9">
    <source>
        <dbReference type="EMBL" id="MDG5752636.1"/>
    </source>
</evidence>
<evidence type="ECO:0000256" key="2">
    <source>
        <dbReference type="ARBA" id="ARBA00008610"/>
    </source>
</evidence>
<dbReference type="CDD" id="cd06354">
    <property type="entry name" value="PBP1_PrnA-like"/>
    <property type="match status" value="1"/>
</dbReference>
<keyword evidence="5" id="KW-0472">Membrane</keyword>
<dbReference type="SUPFAM" id="SSF53822">
    <property type="entry name" value="Periplasmic binding protein-like I"/>
    <property type="match status" value="1"/>
</dbReference>
<dbReference type="RefSeq" id="WP_124563693.1">
    <property type="nucleotide sequence ID" value="NZ_JARRRY010000001.1"/>
</dbReference>
<dbReference type="Proteomes" id="UP001218246">
    <property type="component" value="Unassembled WGS sequence"/>
</dbReference>
<keyword evidence="10" id="KW-1185">Reference proteome</keyword>
<keyword evidence="4 7" id="KW-0732">Signal</keyword>
<comment type="subcellular location">
    <subcellularLocation>
        <location evidence="1">Cell membrane</location>
        <topology evidence="1">Lipid-anchor</topology>
    </subcellularLocation>
</comment>
<dbReference type="EMBL" id="JARULN010000001">
    <property type="protein sequence ID" value="MDG5752636.1"/>
    <property type="molecule type" value="Genomic_DNA"/>
</dbReference>
<dbReference type="Pfam" id="PF02608">
    <property type="entry name" value="Bmp"/>
    <property type="match status" value="1"/>
</dbReference>
<dbReference type="PANTHER" id="PTHR34296">
    <property type="entry name" value="TRANSCRIPTIONAL ACTIVATOR PROTEIN MED"/>
    <property type="match status" value="1"/>
</dbReference>
<gene>
    <name evidence="9" type="ORF">P6P90_01295</name>
</gene>
<keyword evidence="3" id="KW-1003">Cell membrane</keyword>
<dbReference type="PANTHER" id="PTHR34296:SF2">
    <property type="entry name" value="ABC TRANSPORTER GUANOSINE-BINDING PROTEIN NUPN"/>
    <property type="match status" value="1"/>
</dbReference>
<proteinExistence type="inferred from homology"/>
<evidence type="ECO:0000256" key="5">
    <source>
        <dbReference type="ARBA" id="ARBA00023136"/>
    </source>
</evidence>
<evidence type="ECO:0000256" key="7">
    <source>
        <dbReference type="SAM" id="SignalP"/>
    </source>
</evidence>
<keyword evidence="6" id="KW-0449">Lipoprotein</keyword>
<feature type="domain" description="ABC transporter substrate-binding protein PnrA-like" evidence="8">
    <location>
        <begin position="40"/>
        <end position="343"/>
    </location>
</feature>
<name>A0ABT6H2G0_9BACI</name>
<feature type="chain" id="PRO_5046626647" evidence="7">
    <location>
        <begin position="21"/>
        <end position="356"/>
    </location>
</feature>
<organism evidence="9 10">
    <name type="scientific">Ectobacillus antri</name>
    <dbReference type="NCBI Taxonomy" id="2486280"/>
    <lineage>
        <taxon>Bacteria</taxon>
        <taxon>Bacillati</taxon>
        <taxon>Bacillota</taxon>
        <taxon>Bacilli</taxon>
        <taxon>Bacillales</taxon>
        <taxon>Bacillaceae</taxon>
        <taxon>Ectobacillus</taxon>
    </lineage>
</organism>